<keyword evidence="5 8" id="KW-0255">Endonuclease</keyword>
<sequence>MAPASPRQGRHAAPDSDPLFERLGVTITSETLELALTHRSFAYEQGGLPTNERLEFLGDAVLGYVVTDHLFKSFPALSEGDLARRRASIVSTHALAHVCRGLGVGAHIRLGEGERRTGGADKDSILADTFEALIGAAYIDHGPVAAAALVHRHVLPLLDDPQIARAGTDWKTKVAEAASRHSLGDVRYEIVGQGPAHDPRFRATLWVGGTEYASAVASSKKQAERDAAAESWARLEADLPTARD</sequence>
<keyword evidence="8" id="KW-0819">tRNA processing</keyword>
<accession>A0ABY2K5L6</accession>
<comment type="cofactor">
    <cofactor evidence="8">
        <name>Mg(2+)</name>
        <dbReference type="ChEBI" id="CHEBI:18420"/>
    </cofactor>
</comment>
<evidence type="ECO:0000256" key="6">
    <source>
        <dbReference type="ARBA" id="ARBA00022801"/>
    </source>
</evidence>
<feature type="active site" evidence="8">
    <location>
        <position position="59"/>
    </location>
</feature>
<dbReference type="Pfam" id="PF14622">
    <property type="entry name" value="Ribonucleas_3_3"/>
    <property type="match status" value="1"/>
</dbReference>
<dbReference type="CDD" id="cd00593">
    <property type="entry name" value="RIBOc"/>
    <property type="match status" value="1"/>
</dbReference>
<evidence type="ECO:0000256" key="7">
    <source>
        <dbReference type="ARBA" id="ARBA00022884"/>
    </source>
</evidence>
<feature type="binding site" evidence="8">
    <location>
        <position position="55"/>
    </location>
    <ligand>
        <name>Mg(2+)</name>
        <dbReference type="ChEBI" id="CHEBI:18420"/>
    </ligand>
</feature>
<evidence type="ECO:0000256" key="5">
    <source>
        <dbReference type="ARBA" id="ARBA00022759"/>
    </source>
</evidence>
<comment type="subcellular location">
    <subcellularLocation>
        <location evidence="8">Cytoplasm</location>
    </subcellularLocation>
</comment>
<evidence type="ECO:0000313" key="12">
    <source>
        <dbReference type="Proteomes" id="UP000297477"/>
    </source>
</evidence>
<evidence type="ECO:0000256" key="1">
    <source>
        <dbReference type="ARBA" id="ARBA00000109"/>
    </source>
</evidence>
<feature type="domain" description="RNase III" evidence="10">
    <location>
        <begin position="16"/>
        <end position="142"/>
    </location>
</feature>
<dbReference type="HAMAP" id="MF_00104">
    <property type="entry name" value="RNase_III"/>
    <property type="match status" value="1"/>
</dbReference>
<dbReference type="Gene3D" id="3.30.160.20">
    <property type="match status" value="1"/>
</dbReference>
<organism evidence="11 12">
    <name type="scientific">Micrococcus lylae</name>
    <dbReference type="NCBI Taxonomy" id="1273"/>
    <lineage>
        <taxon>Bacteria</taxon>
        <taxon>Bacillati</taxon>
        <taxon>Actinomycetota</taxon>
        <taxon>Actinomycetes</taxon>
        <taxon>Micrococcales</taxon>
        <taxon>Micrococcaceae</taxon>
        <taxon>Micrococcus</taxon>
    </lineage>
</organism>
<comment type="caution">
    <text evidence="11">The sequence shown here is derived from an EMBL/GenBank/DDBJ whole genome shotgun (WGS) entry which is preliminary data.</text>
</comment>
<dbReference type="Proteomes" id="UP000297477">
    <property type="component" value="Unassembled WGS sequence"/>
</dbReference>
<evidence type="ECO:0000256" key="3">
    <source>
        <dbReference type="ARBA" id="ARBA00022664"/>
    </source>
</evidence>
<dbReference type="InterPro" id="IPR000999">
    <property type="entry name" value="RNase_III_dom"/>
</dbReference>
<keyword evidence="8" id="KW-0699">rRNA-binding</keyword>
<dbReference type="InterPro" id="IPR036389">
    <property type="entry name" value="RNase_III_sf"/>
</dbReference>
<keyword evidence="8" id="KW-0963">Cytoplasm</keyword>
<dbReference type="GO" id="GO:0004525">
    <property type="term" value="F:ribonuclease III activity"/>
    <property type="evidence" value="ECO:0007669"/>
    <property type="project" value="UniProtKB-EC"/>
</dbReference>
<dbReference type="InterPro" id="IPR011907">
    <property type="entry name" value="RNase_III"/>
</dbReference>
<feature type="domain" description="DRBM" evidence="9">
    <location>
        <begin position="169"/>
        <end position="237"/>
    </location>
</feature>
<dbReference type="InterPro" id="IPR014720">
    <property type="entry name" value="dsRBD_dom"/>
</dbReference>
<keyword evidence="8" id="KW-0479">Metal-binding</keyword>
<keyword evidence="6 8" id="KW-0378">Hydrolase</keyword>
<evidence type="ECO:0000256" key="2">
    <source>
        <dbReference type="ARBA" id="ARBA00010183"/>
    </source>
</evidence>
<feature type="binding site" evidence="8">
    <location>
        <position position="131"/>
    </location>
    <ligand>
        <name>Mg(2+)</name>
        <dbReference type="ChEBI" id="CHEBI:18420"/>
    </ligand>
</feature>
<evidence type="ECO:0000259" key="10">
    <source>
        <dbReference type="PROSITE" id="PS50142"/>
    </source>
</evidence>
<dbReference type="SUPFAM" id="SSF54768">
    <property type="entry name" value="dsRNA-binding domain-like"/>
    <property type="match status" value="1"/>
</dbReference>
<reference evidence="11 12" key="1">
    <citation type="submission" date="2019-03" db="EMBL/GenBank/DDBJ databases">
        <title>Reclassification of Micrococcus aloeverae and Micrococcus yunnanensis as later heterotypic synonyms of Micrococcus luteus.</title>
        <authorList>
            <person name="Huang C.-H."/>
        </authorList>
    </citation>
    <scope>NUCLEOTIDE SEQUENCE [LARGE SCALE GENOMIC DNA]</scope>
    <source>
        <strain evidence="11 12">BCRC 12151</strain>
    </source>
</reference>
<dbReference type="PROSITE" id="PS00517">
    <property type="entry name" value="RNASE_3_1"/>
    <property type="match status" value="1"/>
</dbReference>
<dbReference type="PANTHER" id="PTHR11207">
    <property type="entry name" value="RIBONUCLEASE III"/>
    <property type="match status" value="1"/>
</dbReference>
<keyword evidence="4 8" id="KW-0540">Nuclease</keyword>
<comment type="function">
    <text evidence="8">Digests double-stranded RNA. Involved in the processing of primary rRNA transcript to yield the immediate precursors to the large and small rRNAs (23S and 16S). Processes some mRNAs, and tRNAs when they are encoded in the rRNA operon. Processes pre-crRNA and tracrRNA of type II CRISPR loci if present in the organism.</text>
</comment>
<dbReference type="PROSITE" id="PS50137">
    <property type="entry name" value="DS_RBD"/>
    <property type="match status" value="1"/>
</dbReference>
<gene>
    <name evidence="8" type="primary">rnc</name>
    <name evidence="11" type="ORF">E4A49_00690</name>
</gene>
<dbReference type="CDD" id="cd10845">
    <property type="entry name" value="DSRM_RNAse_III_family"/>
    <property type="match status" value="1"/>
</dbReference>
<keyword evidence="8" id="KW-0698">rRNA processing</keyword>
<proteinExistence type="inferred from homology"/>
<dbReference type="SMART" id="SM00358">
    <property type="entry name" value="DSRM"/>
    <property type="match status" value="1"/>
</dbReference>
<dbReference type="SMART" id="SM00535">
    <property type="entry name" value="RIBOc"/>
    <property type="match status" value="1"/>
</dbReference>
<comment type="catalytic activity">
    <reaction evidence="1 8">
        <text>Endonucleolytic cleavage to 5'-phosphomonoester.</text>
        <dbReference type="EC" id="3.1.26.3"/>
    </reaction>
</comment>
<dbReference type="Pfam" id="PF00035">
    <property type="entry name" value="dsrm"/>
    <property type="match status" value="1"/>
</dbReference>
<protein>
    <recommendedName>
        <fullName evidence="8">Ribonuclease 3</fullName>
        <ecNumber evidence="8">3.1.26.3</ecNumber>
    </recommendedName>
    <alternativeName>
        <fullName evidence="8">Ribonuclease III</fullName>
        <shortName evidence="8">RNase III</shortName>
    </alternativeName>
</protein>
<dbReference type="SUPFAM" id="SSF69065">
    <property type="entry name" value="RNase III domain-like"/>
    <property type="match status" value="1"/>
</dbReference>
<dbReference type="NCBIfam" id="TIGR02191">
    <property type="entry name" value="RNaseIII"/>
    <property type="match status" value="1"/>
</dbReference>
<name>A0ABY2K5L6_9MICC</name>
<evidence type="ECO:0000259" key="9">
    <source>
        <dbReference type="PROSITE" id="PS50137"/>
    </source>
</evidence>
<evidence type="ECO:0000313" key="11">
    <source>
        <dbReference type="EMBL" id="TFI01573.1"/>
    </source>
</evidence>
<dbReference type="Gene3D" id="1.10.1520.10">
    <property type="entry name" value="Ribonuclease III domain"/>
    <property type="match status" value="1"/>
</dbReference>
<feature type="binding site" evidence="8">
    <location>
        <position position="128"/>
    </location>
    <ligand>
        <name>Mg(2+)</name>
        <dbReference type="ChEBI" id="CHEBI:18420"/>
    </ligand>
</feature>
<evidence type="ECO:0000256" key="4">
    <source>
        <dbReference type="ARBA" id="ARBA00022722"/>
    </source>
</evidence>
<keyword evidence="8" id="KW-0460">Magnesium</keyword>
<comment type="subunit">
    <text evidence="8">Homodimer.</text>
</comment>
<keyword evidence="3 8" id="KW-0507">mRNA processing</keyword>
<keyword evidence="7 8" id="KW-0694">RNA-binding</keyword>
<keyword evidence="12" id="KW-1185">Reference proteome</keyword>
<evidence type="ECO:0000256" key="8">
    <source>
        <dbReference type="HAMAP-Rule" id="MF_00104"/>
    </source>
</evidence>
<dbReference type="EC" id="3.1.26.3" evidence="8"/>
<dbReference type="PROSITE" id="PS50142">
    <property type="entry name" value="RNASE_3_2"/>
    <property type="match status" value="1"/>
</dbReference>
<dbReference type="EMBL" id="SPKT01000001">
    <property type="protein sequence ID" value="TFI01573.1"/>
    <property type="molecule type" value="Genomic_DNA"/>
</dbReference>
<dbReference type="PANTHER" id="PTHR11207:SF0">
    <property type="entry name" value="RIBONUCLEASE 3"/>
    <property type="match status" value="1"/>
</dbReference>
<feature type="active site" evidence="8">
    <location>
        <position position="131"/>
    </location>
</feature>
<comment type="similarity">
    <text evidence="2">Belongs to the ribonuclease III family.</text>
</comment>